<reference evidence="1 2" key="1">
    <citation type="journal article" date="2016" name="Nat. Commun.">
        <title>Thousands of microbial genomes shed light on interconnected biogeochemical processes in an aquifer system.</title>
        <authorList>
            <person name="Anantharaman K."/>
            <person name="Brown C.T."/>
            <person name="Hug L.A."/>
            <person name="Sharon I."/>
            <person name="Castelle C.J."/>
            <person name="Probst A.J."/>
            <person name="Thomas B.C."/>
            <person name="Singh A."/>
            <person name="Wilkins M.J."/>
            <person name="Karaoz U."/>
            <person name="Brodie E.L."/>
            <person name="Williams K.H."/>
            <person name="Hubbard S.S."/>
            <person name="Banfield J.F."/>
        </authorList>
    </citation>
    <scope>NUCLEOTIDE SEQUENCE [LARGE SCALE GENOMIC DNA]</scope>
    <source>
        <strain evidence="2">RIFCSPLOWO2_12_FULL_64_10</strain>
    </source>
</reference>
<dbReference type="Pfam" id="PF05721">
    <property type="entry name" value="PhyH"/>
    <property type="match status" value="1"/>
</dbReference>
<dbReference type="SUPFAM" id="SSF51197">
    <property type="entry name" value="Clavaminate synthase-like"/>
    <property type="match status" value="1"/>
</dbReference>
<dbReference type="Gene3D" id="2.60.120.620">
    <property type="entry name" value="q2cbj1_9rhob like domain"/>
    <property type="match status" value="1"/>
</dbReference>
<gene>
    <name evidence="1" type="ORF">A3F84_03025</name>
</gene>
<dbReference type="GO" id="GO:0005506">
    <property type="term" value="F:iron ion binding"/>
    <property type="evidence" value="ECO:0007669"/>
    <property type="project" value="UniProtKB-ARBA"/>
</dbReference>
<evidence type="ECO:0000313" key="2">
    <source>
        <dbReference type="Proteomes" id="UP000178606"/>
    </source>
</evidence>
<dbReference type="AlphaFoldDB" id="A0A1F6C7G1"/>
<proteinExistence type="predicted"/>
<dbReference type="PANTHER" id="PTHR20883">
    <property type="entry name" value="PHYTANOYL-COA DIOXYGENASE DOMAIN CONTAINING 1"/>
    <property type="match status" value="1"/>
</dbReference>
<dbReference type="Proteomes" id="UP000178606">
    <property type="component" value="Unassembled WGS sequence"/>
</dbReference>
<dbReference type="InterPro" id="IPR008775">
    <property type="entry name" value="Phytyl_CoA_dOase-like"/>
</dbReference>
<sequence>MPLNTHQIEQFREEGYTAVAEFFTPREVAAMRAELERFKREGMLRNVATDGDGKTHSTQVQNLQICPIAPKSPFFRALPFRPGVVDAVRRLVDDPFVFYLDQIFLKPGRHGGGTNWHQDNAYFRISDPTKGTGMWTAIHEATVANGTLHVIPGSHREVYPHERDPHSDHHIFCHPPEERAVPVELPAGGVAFFNYGVAHCTRANRTDRERAGLALHFLRTDYIPAEKRFLRVHLTGPEASGGLQEYGVKVAGTWEQEVERVLQEAG</sequence>
<comment type="caution">
    <text evidence="1">The sequence shown here is derived from an EMBL/GenBank/DDBJ whole genome shotgun (WGS) entry which is preliminary data.</text>
</comment>
<name>A0A1F6C7G1_HANXR</name>
<evidence type="ECO:0008006" key="3">
    <source>
        <dbReference type="Google" id="ProtNLM"/>
    </source>
</evidence>
<evidence type="ECO:0000313" key="1">
    <source>
        <dbReference type="EMBL" id="OGG45080.1"/>
    </source>
</evidence>
<protein>
    <recommendedName>
        <fullName evidence="3">Phytanoyl-CoA dioxygenase</fullName>
    </recommendedName>
</protein>
<accession>A0A1F6C7G1</accession>
<dbReference type="EMBL" id="MFKF01000388">
    <property type="protein sequence ID" value="OGG45080.1"/>
    <property type="molecule type" value="Genomic_DNA"/>
</dbReference>
<organism evidence="1 2">
    <name type="scientific">Handelsmanbacteria sp. (strain RIFCSPLOWO2_12_FULL_64_10)</name>
    <dbReference type="NCBI Taxonomy" id="1817868"/>
    <lineage>
        <taxon>Bacteria</taxon>
        <taxon>Candidatus Handelsmaniibacteriota</taxon>
    </lineage>
</organism>
<dbReference type="PANTHER" id="PTHR20883:SF48">
    <property type="entry name" value="ECTOINE DIOXYGENASE"/>
    <property type="match status" value="1"/>
</dbReference>
<dbReference type="GO" id="GO:0016706">
    <property type="term" value="F:2-oxoglutarate-dependent dioxygenase activity"/>
    <property type="evidence" value="ECO:0007669"/>
    <property type="project" value="UniProtKB-ARBA"/>
</dbReference>